<dbReference type="InterPro" id="IPR004045">
    <property type="entry name" value="Glutathione_S-Trfase_N"/>
</dbReference>
<comment type="caution">
    <text evidence="3">The sequence shown here is derived from an EMBL/GenBank/DDBJ whole genome shotgun (WGS) entry which is preliminary data.</text>
</comment>
<comment type="subcellular location">
    <subcellularLocation>
        <location evidence="1">Cytoplasm</location>
        <location evidence="1">Cytosol</location>
    </subcellularLocation>
</comment>
<dbReference type="Pfam" id="PF02798">
    <property type="entry name" value="GST_N"/>
    <property type="match status" value="1"/>
</dbReference>
<evidence type="ECO:0000259" key="2">
    <source>
        <dbReference type="PROSITE" id="PS50404"/>
    </source>
</evidence>
<dbReference type="InterPro" id="IPR045073">
    <property type="entry name" value="Omega/Tau-like"/>
</dbReference>
<dbReference type="EC" id="2.5.1.18" evidence="1"/>
<protein>
    <recommendedName>
        <fullName evidence="1">Glutathione S-transferase</fullName>
        <ecNumber evidence="1">2.5.1.18</ecNumber>
    </recommendedName>
</protein>
<comment type="similarity">
    <text evidence="1">Belongs to the GST superfamily.</text>
</comment>
<dbReference type="PANTHER" id="PTHR11260">
    <property type="entry name" value="GLUTATHIONE S-TRANSFERASE, GST, SUPERFAMILY, GST DOMAIN CONTAINING"/>
    <property type="match status" value="1"/>
</dbReference>
<feature type="domain" description="GST N-terminal" evidence="2">
    <location>
        <begin position="7"/>
        <end position="93"/>
    </location>
</feature>
<sequence>MEEKQQPGVVLLNCSASPFDNRVGIALARKGVAYEEKLENLPAISLLLSSNPVLAQIPVLIVDGGTASLVTVEGSKGLVAVLRTLEAELGRRCYIGGEALDYRDVALVSFMTPWFLTYERFSGFSVAE</sequence>
<keyword evidence="4" id="KW-1185">Reference proteome</keyword>
<gene>
    <name evidence="3" type="ORF">GUJ93_ZPchr0014g46826</name>
</gene>
<proteinExistence type="inferred from homology"/>
<dbReference type="AlphaFoldDB" id="A0A8J5W5L4"/>
<keyword evidence="1" id="KW-0963">Cytoplasm</keyword>
<evidence type="ECO:0000313" key="3">
    <source>
        <dbReference type="EMBL" id="KAG8081828.1"/>
    </source>
</evidence>
<accession>A0A8J5W5L4</accession>
<dbReference type="PANTHER" id="PTHR11260:SF16">
    <property type="entry name" value="GLUTATHIONE S-TRANSFERASE"/>
    <property type="match status" value="1"/>
</dbReference>
<reference evidence="3" key="1">
    <citation type="journal article" date="2021" name="bioRxiv">
        <title>Whole Genome Assembly and Annotation of Northern Wild Rice, Zizania palustris L., Supports a Whole Genome Duplication in the Zizania Genus.</title>
        <authorList>
            <person name="Haas M."/>
            <person name="Kono T."/>
            <person name="Macchietto M."/>
            <person name="Millas R."/>
            <person name="McGilp L."/>
            <person name="Shao M."/>
            <person name="Duquette J."/>
            <person name="Hirsch C.N."/>
            <person name="Kimball J."/>
        </authorList>
    </citation>
    <scope>NUCLEOTIDE SEQUENCE</scope>
    <source>
        <tissue evidence="3">Fresh leaf tissue</tissue>
    </source>
</reference>
<evidence type="ECO:0000313" key="4">
    <source>
        <dbReference type="Proteomes" id="UP000729402"/>
    </source>
</evidence>
<organism evidence="3 4">
    <name type="scientific">Zizania palustris</name>
    <name type="common">Northern wild rice</name>
    <dbReference type="NCBI Taxonomy" id="103762"/>
    <lineage>
        <taxon>Eukaryota</taxon>
        <taxon>Viridiplantae</taxon>
        <taxon>Streptophyta</taxon>
        <taxon>Embryophyta</taxon>
        <taxon>Tracheophyta</taxon>
        <taxon>Spermatophyta</taxon>
        <taxon>Magnoliopsida</taxon>
        <taxon>Liliopsida</taxon>
        <taxon>Poales</taxon>
        <taxon>Poaceae</taxon>
        <taxon>BOP clade</taxon>
        <taxon>Oryzoideae</taxon>
        <taxon>Oryzeae</taxon>
        <taxon>Zizaniinae</taxon>
        <taxon>Zizania</taxon>
    </lineage>
</organism>
<dbReference type="Proteomes" id="UP000729402">
    <property type="component" value="Unassembled WGS sequence"/>
</dbReference>
<comment type="function">
    <text evidence="1">Is involved in the conjugation of reduced glutathione to a wide number of exogenous and endogenous hydrophobic electrophiles.</text>
</comment>
<keyword evidence="1" id="KW-0808">Transferase</keyword>
<dbReference type="GO" id="GO:0004364">
    <property type="term" value="F:glutathione transferase activity"/>
    <property type="evidence" value="ECO:0007669"/>
    <property type="project" value="UniProtKB-UniRule"/>
</dbReference>
<dbReference type="PROSITE" id="PS50404">
    <property type="entry name" value="GST_NTER"/>
    <property type="match status" value="1"/>
</dbReference>
<comment type="catalytic activity">
    <reaction evidence="1">
        <text>RX + glutathione = an S-substituted glutathione + a halide anion + H(+)</text>
        <dbReference type="Rhea" id="RHEA:16437"/>
        <dbReference type="ChEBI" id="CHEBI:15378"/>
        <dbReference type="ChEBI" id="CHEBI:16042"/>
        <dbReference type="ChEBI" id="CHEBI:17792"/>
        <dbReference type="ChEBI" id="CHEBI:57925"/>
        <dbReference type="ChEBI" id="CHEBI:90779"/>
        <dbReference type="EC" id="2.5.1.18"/>
    </reaction>
</comment>
<evidence type="ECO:0000256" key="1">
    <source>
        <dbReference type="RuleBase" id="RU369102"/>
    </source>
</evidence>
<dbReference type="OrthoDB" id="202840at2759"/>
<reference evidence="3" key="2">
    <citation type="submission" date="2021-02" db="EMBL/GenBank/DDBJ databases">
        <authorList>
            <person name="Kimball J.A."/>
            <person name="Haas M.W."/>
            <person name="Macchietto M."/>
            <person name="Kono T."/>
            <person name="Duquette J."/>
            <person name="Shao M."/>
        </authorList>
    </citation>
    <scope>NUCLEOTIDE SEQUENCE</scope>
    <source>
        <tissue evidence="3">Fresh leaf tissue</tissue>
    </source>
</reference>
<dbReference type="EMBL" id="JAAALK010000086">
    <property type="protein sequence ID" value="KAG8081828.1"/>
    <property type="molecule type" value="Genomic_DNA"/>
</dbReference>
<name>A0A8J5W5L4_ZIZPA</name>
<dbReference type="GO" id="GO:0005829">
    <property type="term" value="C:cytosol"/>
    <property type="evidence" value="ECO:0007669"/>
    <property type="project" value="UniProtKB-SubCell"/>
</dbReference>
<dbReference type="GO" id="GO:0006749">
    <property type="term" value="P:glutathione metabolic process"/>
    <property type="evidence" value="ECO:0007669"/>
    <property type="project" value="TreeGrafter"/>
</dbReference>